<organism evidence="5 6">
    <name type="scientific">Rivibacter subsaxonicus</name>
    <dbReference type="NCBI Taxonomy" id="457575"/>
    <lineage>
        <taxon>Bacteria</taxon>
        <taxon>Pseudomonadati</taxon>
        <taxon>Pseudomonadota</taxon>
        <taxon>Betaproteobacteria</taxon>
        <taxon>Burkholderiales</taxon>
        <taxon>Rivibacter</taxon>
    </lineage>
</organism>
<dbReference type="GO" id="GO:0006654">
    <property type="term" value="P:phosphatidic acid biosynthetic process"/>
    <property type="evidence" value="ECO:0007669"/>
    <property type="project" value="TreeGrafter"/>
</dbReference>
<protein>
    <submittedName>
        <fullName evidence="5">Acyltransferase-like protein</fullName>
    </submittedName>
</protein>
<evidence type="ECO:0000256" key="2">
    <source>
        <dbReference type="ARBA" id="ARBA00022679"/>
    </source>
</evidence>
<dbReference type="Pfam" id="PF01553">
    <property type="entry name" value="Acyltransferase"/>
    <property type="match status" value="1"/>
</dbReference>
<comment type="pathway">
    <text evidence="1">Lipid metabolism.</text>
</comment>
<dbReference type="OrthoDB" id="9796839at2"/>
<keyword evidence="6" id="KW-1185">Reference proteome</keyword>
<feature type="domain" description="Phospholipid/glycerol acyltransferase" evidence="4">
    <location>
        <begin position="38"/>
        <end position="152"/>
    </location>
</feature>
<evidence type="ECO:0000256" key="1">
    <source>
        <dbReference type="ARBA" id="ARBA00005189"/>
    </source>
</evidence>
<dbReference type="SUPFAM" id="SSF69593">
    <property type="entry name" value="Glycerol-3-phosphate (1)-acyltransferase"/>
    <property type="match status" value="1"/>
</dbReference>
<comment type="caution">
    <text evidence="5">The sequence shown here is derived from an EMBL/GenBank/DDBJ whole genome shotgun (WGS) entry which is preliminary data.</text>
</comment>
<dbReference type="InterPro" id="IPR002123">
    <property type="entry name" value="Plipid/glycerol_acylTrfase"/>
</dbReference>
<evidence type="ECO:0000313" key="6">
    <source>
        <dbReference type="Proteomes" id="UP000293671"/>
    </source>
</evidence>
<keyword evidence="3 5" id="KW-0012">Acyltransferase</keyword>
<proteinExistence type="predicted"/>
<dbReference type="PANTHER" id="PTHR10434:SF9">
    <property type="entry name" value="PHOSPHOLIPID_GLYCEROL ACYLTRANSFERASE DOMAIN-CONTAINING PROTEIN"/>
    <property type="match status" value="1"/>
</dbReference>
<dbReference type="PANTHER" id="PTHR10434">
    <property type="entry name" value="1-ACYL-SN-GLYCEROL-3-PHOSPHATE ACYLTRANSFERASE"/>
    <property type="match status" value="1"/>
</dbReference>
<dbReference type="AlphaFoldDB" id="A0A4Q7W1U3"/>
<dbReference type="RefSeq" id="WP_130430733.1">
    <property type="nucleotide sequence ID" value="NZ_SHKP01000004.1"/>
</dbReference>
<keyword evidence="2 5" id="KW-0808">Transferase</keyword>
<dbReference type="SMART" id="SM00563">
    <property type="entry name" value="PlsC"/>
    <property type="match status" value="1"/>
</dbReference>
<name>A0A4Q7W1U3_9BURK</name>
<accession>A0A4Q7W1U3</accession>
<sequence length="198" mass="22135">MRRDALPIRFEGNRLARAVLSVAGWHVNFHGLPARQGVLIAYPHTSNWDFVVGMVAKTAGGLPFSFWGKDTLFKVPGFGRWLRWIGGIPVERSAARNQVDAMVRRFEQARERDEVLWLALSPEGTRGWQPRWRSGFYHLALKAGVPLGIARLDWARREVDVQAFLTLSGNLPHDRAAIARALAGVQGKHAAHAAPIEF</sequence>
<gene>
    <name evidence="5" type="ORF">EV670_1054</name>
</gene>
<dbReference type="GO" id="GO:0003841">
    <property type="term" value="F:1-acylglycerol-3-phosphate O-acyltransferase activity"/>
    <property type="evidence" value="ECO:0007669"/>
    <property type="project" value="TreeGrafter"/>
</dbReference>
<dbReference type="EMBL" id="SHKP01000004">
    <property type="protein sequence ID" value="RZU03023.1"/>
    <property type="molecule type" value="Genomic_DNA"/>
</dbReference>
<dbReference type="Proteomes" id="UP000293671">
    <property type="component" value="Unassembled WGS sequence"/>
</dbReference>
<evidence type="ECO:0000259" key="4">
    <source>
        <dbReference type="SMART" id="SM00563"/>
    </source>
</evidence>
<evidence type="ECO:0000256" key="3">
    <source>
        <dbReference type="ARBA" id="ARBA00023315"/>
    </source>
</evidence>
<reference evidence="5 6" key="1">
    <citation type="submission" date="2019-02" db="EMBL/GenBank/DDBJ databases">
        <title>Genomic Encyclopedia of Type Strains, Phase IV (KMG-IV): sequencing the most valuable type-strain genomes for metagenomic binning, comparative biology and taxonomic classification.</title>
        <authorList>
            <person name="Goeker M."/>
        </authorList>
    </citation>
    <scope>NUCLEOTIDE SEQUENCE [LARGE SCALE GENOMIC DNA]</scope>
    <source>
        <strain evidence="5 6">DSM 19570</strain>
    </source>
</reference>
<evidence type="ECO:0000313" key="5">
    <source>
        <dbReference type="EMBL" id="RZU03023.1"/>
    </source>
</evidence>